<protein>
    <submittedName>
        <fullName evidence="4">MlaD family protein</fullName>
    </submittedName>
</protein>
<dbReference type="RefSeq" id="WP_066164856.1">
    <property type="nucleotide sequence ID" value="NZ_CP136137.1"/>
</dbReference>
<dbReference type="Pfam" id="PF11887">
    <property type="entry name" value="Mce4_CUP1"/>
    <property type="match status" value="1"/>
</dbReference>
<feature type="transmembrane region" description="Helical" evidence="1">
    <location>
        <begin position="6"/>
        <end position="26"/>
    </location>
</feature>
<name>A0ABZ2TW06_9ACTN</name>
<evidence type="ECO:0000259" key="3">
    <source>
        <dbReference type="Pfam" id="PF11887"/>
    </source>
</evidence>
<dbReference type="NCBIfam" id="TIGR00996">
    <property type="entry name" value="Mtu_fam_mce"/>
    <property type="match status" value="1"/>
</dbReference>
<accession>A0ABZ2TW06</accession>
<dbReference type="InterPro" id="IPR052336">
    <property type="entry name" value="MlaD_Phospholipid_Transporter"/>
</dbReference>
<evidence type="ECO:0000256" key="1">
    <source>
        <dbReference type="SAM" id="Phobius"/>
    </source>
</evidence>
<organism evidence="4 5">
    <name type="scientific">Gordonia hydrophobica</name>
    <dbReference type="NCBI Taxonomy" id="40516"/>
    <lineage>
        <taxon>Bacteria</taxon>
        <taxon>Bacillati</taxon>
        <taxon>Actinomycetota</taxon>
        <taxon>Actinomycetes</taxon>
        <taxon>Mycobacteriales</taxon>
        <taxon>Gordoniaceae</taxon>
        <taxon>Gordonia</taxon>
    </lineage>
</organism>
<keyword evidence="5" id="KW-1185">Reference proteome</keyword>
<dbReference type="InterPro" id="IPR005693">
    <property type="entry name" value="Mce"/>
</dbReference>
<dbReference type="Proteomes" id="UP001479933">
    <property type="component" value="Chromosome"/>
</dbReference>
<keyword evidence="1" id="KW-0472">Membrane</keyword>
<keyword evidence="1" id="KW-1133">Transmembrane helix</keyword>
<proteinExistence type="predicted"/>
<evidence type="ECO:0000259" key="2">
    <source>
        <dbReference type="Pfam" id="PF02470"/>
    </source>
</evidence>
<evidence type="ECO:0000313" key="5">
    <source>
        <dbReference type="Proteomes" id="UP001479933"/>
    </source>
</evidence>
<keyword evidence="1" id="KW-0812">Transmembrane</keyword>
<dbReference type="PANTHER" id="PTHR33371:SF16">
    <property type="entry name" value="MCE-FAMILY PROTEIN MCE3F"/>
    <property type="match status" value="1"/>
</dbReference>
<dbReference type="PANTHER" id="PTHR33371">
    <property type="entry name" value="INTERMEMBRANE PHOSPHOLIPID TRANSPORT SYSTEM BINDING PROTEIN MLAD-RELATED"/>
    <property type="match status" value="1"/>
</dbReference>
<dbReference type="InterPro" id="IPR003399">
    <property type="entry name" value="Mce/MlaD"/>
</dbReference>
<evidence type="ECO:0000313" key="4">
    <source>
        <dbReference type="EMBL" id="WYY05702.1"/>
    </source>
</evidence>
<dbReference type="InterPro" id="IPR024516">
    <property type="entry name" value="Mce_C"/>
</dbReference>
<sequence>MTTRLVKIQLIVFVVVGVLAIVYVGAKYARLDKLVGISTYNVTLHMDDASGVFPNAEVTYRGVPVGLVGDMEMVPSGGVDVTLQMNSGSAKVPASATAVLANRSAIGEQFIDLQPTSNEGPYLEDGSTIKGAEVPPKLQDVIADTITLTKTVPVKELSTVVEELGKAFNGKGDDLTRLVASLDKISKDGLDNIDPIVDLIKNSNVVLGTQAEQSDAILSWSKNLDLVTAQLTASDPDLRRILATAPRTASTLSQFVQDNGQDTTKLVHQLGATVDYVEPASFATGVTFAMLSALSAGSHSAAPGDGQIHFGIVLETGNPPSCTRGYESTQKLIEDMKKRNPNFDINYDDFPFNTEANCDVPVGNPTSVRGARRAQLANPDFPQPWDNTPKKDPDKLNLNPLATQLAALMGVHAR</sequence>
<reference evidence="4 5" key="1">
    <citation type="journal article" date="2023" name="Virus Evol.">
        <title>Computational host range prediction-The good, the bad, and the ugly.</title>
        <authorList>
            <person name="Howell A.A."/>
            <person name="Versoza C.J."/>
            <person name="Pfeifer S.P."/>
        </authorList>
    </citation>
    <scope>NUCLEOTIDE SEQUENCE [LARGE SCALE GENOMIC DNA]</scope>
    <source>
        <strain evidence="4 5">1610/1b</strain>
    </source>
</reference>
<dbReference type="EMBL" id="CP136137">
    <property type="protein sequence ID" value="WYY05702.1"/>
    <property type="molecule type" value="Genomic_DNA"/>
</dbReference>
<gene>
    <name evidence="4" type="ORF">RVF87_11455</name>
</gene>
<dbReference type="Pfam" id="PF02470">
    <property type="entry name" value="MlaD"/>
    <property type="match status" value="1"/>
</dbReference>
<feature type="domain" description="Mammalian cell entry C-terminal" evidence="3">
    <location>
        <begin position="123"/>
        <end position="305"/>
    </location>
</feature>
<feature type="domain" description="Mce/MlaD" evidence="2">
    <location>
        <begin position="39"/>
        <end position="115"/>
    </location>
</feature>